<dbReference type="Gene3D" id="1.20.1300.10">
    <property type="entry name" value="Fumarate reductase/succinate dehydrogenase, transmembrane subunit"/>
    <property type="match status" value="1"/>
</dbReference>
<dbReference type="GO" id="GO:0009055">
    <property type="term" value="F:electron transfer activity"/>
    <property type="evidence" value="ECO:0007669"/>
    <property type="project" value="InterPro"/>
</dbReference>
<evidence type="ECO:0000256" key="3">
    <source>
        <dbReference type="ARBA" id="ARBA00022692"/>
    </source>
</evidence>
<dbReference type="GO" id="GO:0006121">
    <property type="term" value="P:mitochondrial electron transport, succinate to ubiquinone"/>
    <property type="evidence" value="ECO:0007669"/>
    <property type="project" value="TreeGrafter"/>
</dbReference>
<evidence type="ECO:0000313" key="10">
    <source>
        <dbReference type="Proteomes" id="UP000001745"/>
    </source>
</evidence>
<keyword evidence="4" id="KW-0479">Metal-binding</keyword>
<dbReference type="Proteomes" id="UP000001745">
    <property type="component" value="Unassembled WGS sequence"/>
</dbReference>
<dbReference type="GeneID" id="8109262"/>
<evidence type="ECO:0000313" key="9">
    <source>
        <dbReference type="EMBL" id="EED20723.1"/>
    </source>
</evidence>
<dbReference type="GO" id="GO:0006099">
    <property type="term" value="P:tricarboxylic acid cycle"/>
    <property type="evidence" value="ECO:0007669"/>
    <property type="project" value="InterPro"/>
</dbReference>
<dbReference type="RefSeq" id="XP_002481157.1">
    <property type="nucleotide sequence ID" value="XM_002481112.1"/>
</dbReference>
<organism evidence="9 10">
    <name type="scientific">Talaromyces stipitatus (strain ATCC 10500 / CBS 375.48 / QM 6759 / NRRL 1006)</name>
    <name type="common">Penicillium stipitatum</name>
    <dbReference type="NCBI Taxonomy" id="441959"/>
    <lineage>
        <taxon>Eukaryota</taxon>
        <taxon>Fungi</taxon>
        <taxon>Dikarya</taxon>
        <taxon>Ascomycota</taxon>
        <taxon>Pezizomycotina</taxon>
        <taxon>Eurotiomycetes</taxon>
        <taxon>Eurotiomycetidae</taxon>
        <taxon>Eurotiales</taxon>
        <taxon>Trichocomaceae</taxon>
        <taxon>Talaromyces</taxon>
        <taxon>Talaromyces sect. Talaromyces</taxon>
    </lineage>
</organism>
<feature type="transmembrane region" description="Helical" evidence="8">
    <location>
        <begin position="172"/>
        <end position="193"/>
    </location>
</feature>
<dbReference type="GO" id="GO:0005739">
    <property type="term" value="C:mitochondrion"/>
    <property type="evidence" value="ECO:0007669"/>
    <property type="project" value="GOC"/>
</dbReference>
<dbReference type="EMBL" id="EQ962654">
    <property type="protein sequence ID" value="EED20723.1"/>
    <property type="molecule type" value="Genomic_DNA"/>
</dbReference>
<evidence type="ECO:0000256" key="8">
    <source>
        <dbReference type="SAM" id="Phobius"/>
    </source>
</evidence>
<gene>
    <name evidence="9" type="ORF">TSTA_039240</name>
</gene>
<sequence length="194" mass="21680">MSLRKTVQLNPGLIKHGNARLGRIPPRHGIFSSSRSPPQINSYTRMLATFQHGSTNLTPLEQQRLRRPVSPHMTIYKWQYQSLTSILQRFSGIFLAGGLYVFATGYVLTPIVSPGYTDLFDIETIVGALREVPGWIKGVGKFALSMPFTYHFYNGVKHLMWDLGVGLSHKRFFGRLAWVVAGFSVVSSLGLAVL</sequence>
<dbReference type="PANTHER" id="PTHR10978">
    <property type="entry name" value="SUCCINATE DEHYDROGENASE CYTOCHROME B560 SUBUNIT"/>
    <property type="match status" value="1"/>
</dbReference>
<dbReference type="OrthoDB" id="588261at2759"/>
<dbReference type="HOGENOM" id="CLU_094691_0_0_1"/>
<evidence type="ECO:0000256" key="7">
    <source>
        <dbReference type="ARBA" id="ARBA00023136"/>
    </source>
</evidence>
<keyword evidence="2" id="KW-0349">Heme</keyword>
<dbReference type="OMA" id="MISSAME"/>
<dbReference type="GO" id="GO:0016020">
    <property type="term" value="C:membrane"/>
    <property type="evidence" value="ECO:0007669"/>
    <property type="project" value="UniProtKB-SubCell"/>
</dbReference>
<keyword evidence="6" id="KW-0408">Iron</keyword>
<comment type="subcellular location">
    <subcellularLocation>
        <location evidence="1">Membrane</location>
    </subcellularLocation>
</comment>
<dbReference type="STRING" id="441959.B8M3Y0"/>
<feature type="transmembrane region" description="Helical" evidence="8">
    <location>
        <begin position="86"/>
        <end position="108"/>
    </location>
</feature>
<accession>B8M3Y0</accession>
<dbReference type="InterPro" id="IPR034804">
    <property type="entry name" value="SQR/QFR_C/D"/>
</dbReference>
<dbReference type="eggNOG" id="KOG0449">
    <property type="taxonomic scope" value="Eukaryota"/>
</dbReference>
<evidence type="ECO:0000256" key="6">
    <source>
        <dbReference type="ARBA" id="ARBA00023004"/>
    </source>
</evidence>
<dbReference type="CDD" id="cd03499">
    <property type="entry name" value="SQR_TypeC_SdhC"/>
    <property type="match status" value="1"/>
</dbReference>
<name>B8M3Y0_TALSN</name>
<dbReference type="InterPro" id="IPR000701">
    <property type="entry name" value="SuccDH_FuR_B_TM-su"/>
</dbReference>
<dbReference type="GO" id="GO:0046872">
    <property type="term" value="F:metal ion binding"/>
    <property type="evidence" value="ECO:0007669"/>
    <property type="project" value="UniProtKB-KW"/>
</dbReference>
<dbReference type="AlphaFoldDB" id="B8M3Y0"/>
<reference evidence="10" key="1">
    <citation type="journal article" date="2015" name="Genome Announc.">
        <title>Genome sequence of the AIDS-associated pathogen Penicillium marneffei (ATCC18224) and its near taxonomic relative Talaromyces stipitatus (ATCC10500).</title>
        <authorList>
            <person name="Nierman W.C."/>
            <person name="Fedorova-Abrams N.D."/>
            <person name="Andrianopoulos A."/>
        </authorList>
    </citation>
    <scope>NUCLEOTIDE SEQUENCE [LARGE SCALE GENOMIC DNA]</scope>
    <source>
        <strain evidence="10">ATCC 10500 / CBS 375.48 / QM 6759 / NRRL 1006</strain>
    </source>
</reference>
<dbReference type="VEuPathDB" id="FungiDB:TSTA_039240"/>
<keyword evidence="5 8" id="KW-1133">Transmembrane helix</keyword>
<evidence type="ECO:0000256" key="4">
    <source>
        <dbReference type="ARBA" id="ARBA00022723"/>
    </source>
</evidence>
<dbReference type="PANTHER" id="PTHR10978:SF5">
    <property type="entry name" value="SUCCINATE DEHYDROGENASE CYTOCHROME B560 SUBUNIT, MITOCHONDRIAL"/>
    <property type="match status" value="1"/>
</dbReference>
<evidence type="ECO:0000256" key="5">
    <source>
        <dbReference type="ARBA" id="ARBA00022989"/>
    </source>
</evidence>
<evidence type="ECO:0000256" key="2">
    <source>
        <dbReference type="ARBA" id="ARBA00022617"/>
    </source>
</evidence>
<keyword evidence="3 8" id="KW-0812">Transmembrane</keyword>
<protein>
    <submittedName>
        <fullName evidence="9">Succinate dehydrogenase, putative</fullName>
    </submittedName>
</protein>
<evidence type="ECO:0000256" key="1">
    <source>
        <dbReference type="ARBA" id="ARBA00004370"/>
    </source>
</evidence>
<dbReference type="InterPro" id="IPR014314">
    <property type="entry name" value="Succ_DH_cytb556"/>
</dbReference>
<dbReference type="Pfam" id="PF01127">
    <property type="entry name" value="Sdh_cyt"/>
    <property type="match status" value="1"/>
</dbReference>
<dbReference type="SUPFAM" id="SSF81343">
    <property type="entry name" value="Fumarate reductase respiratory complex transmembrane subunits"/>
    <property type="match status" value="1"/>
</dbReference>
<keyword evidence="7 8" id="KW-0472">Membrane</keyword>
<keyword evidence="10" id="KW-1185">Reference proteome</keyword>
<dbReference type="PhylomeDB" id="B8M3Y0"/>
<proteinExistence type="predicted"/>
<dbReference type="NCBIfam" id="TIGR02970">
    <property type="entry name" value="succ_dehyd_cytB"/>
    <property type="match status" value="1"/>
</dbReference>
<dbReference type="InParanoid" id="B8M3Y0"/>